<dbReference type="GO" id="GO:0008270">
    <property type="term" value="F:zinc ion binding"/>
    <property type="evidence" value="ECO:0007669"/>
    <property type="project" value="InterPro"/>
</dbReference>
<gene>
    <name evidence="9" type="ORF">SAMN05421829_111175</name>
</gene>
<keyword evidence="4" id="KW-0862">Zinc</keyword>
<reference evidence="10" key="1">
    <citation type="submission" date="2017-01" db="EMBL/GenBank/DDBJ databases">
        <authorList>
            <person name="Varghese N."/>
            <person name="Submissions S."/>
        </authorList>
    </citation>
    <scope>NUCLEOTIDE SEQUENCE [LARGE SCALE GENOMIC DNA]</scope>
    <source>
        <strain evidence="10">ATCC 51758</strain>
    </source>
</reference>
<feature type="region of interest" description="Disordered" evidence="7">
    <location>
        <begin position="201"/>
        <end position="272"/>
    </location>
</feature>
<evidence type="ECO:0000256" key="7">
    <source>
        <dbReference type="SAM" id="MobiDB-lite"/>
    </source>
</evidence>
<dbReference type="InterPro" id="IPR036398">
    <property type="entry name" value="CA_dom_sf"/>
</dbReference>
<evidence type="ECO:0000256" key="1">
    <source>
        <dbReference type="ARBA" id="ARBA00010718"/>
    </source>
</evidence>
<dbReference type="InterPro" id="IPR041891">
    <property type="entry name" value="Alpha_CA_prokaryot-like"/>
</dbReference>
<evidence type="ECO:0000313" key="10">
    <source>
        <dbReference type="Proteomes" id="UP000186819"/>
    </source>
</evidence>
<feature type="domain" description="Alpha-carbonic anhydrase" evidence="8">
    <location>
        <begin position="278"/>
        <end position="501"/>
    </location>
</feature>
<feature type="compositionally biased region" description="Polar residues" evidence="7">
    <location>
        <begin position="229"/>
        <end position="242"/>
    </location>
</feature>
<organism evidence="9 10">
    <name type="scientific">Aromatoleum tolulyticum</name>
    <dbReference type="NCBI Taxonomy" id="34027"/>
    <lineage>
        <taxon>Bacteria</taxon>
        <taxon>Pseudomonadati</taxon>
        <taxon>Pseudomonadota</taxon>
        <taxon>Betaproteobacteria</taxon>
        <taxon>Rhodocyclales</taxon>
        <taxon>Rhodocyclaceae</taxon>
        <taxon>Aromatoleum</taxon>
    </lineage>
</organism>
<dbReference type="GO" id="GO:0004089">
    <property type="term" value="F:carbonate dehydratase activity"/>
    <property type="evidence" value="ECO:0007669"/>
    <property type="project" value="UniProtKB-EC"/>
</dbReference>
<keyword evidence="5" id="KW-0456">Lyase</keyword>
<dbReference type="SMART" id="SM01057">
    <property type="entry name" value="Carb_anhydrase"/>
    <property type="match status" value="1"/>
</dbReference>
<dbReference type="STRING" id="34027.SAMN05421829_111175"/>
<dbReference type="CDD" id="cd03124">
    <property type="entry name" value="alpha_CA_prokaryotic_like"/>
    <property type="match status" value="1"/>
</dbReference>
<keyword evidence="3" id="KW-0479">Metal-binding</keyword>
<evidence type="ECO:0000256" key="5">
    <source>
        <dbReference type="ARBA" id="ARBA00023239"/>
    </source>
</evidence>
<dbReference type="PROSITE" id="PS51144">
    <property type="entry name" value="ALPHA_CA_2"/>
    <property type="match status" value="1"/>
</dbReference>
<sequence>MTLKIRGLLPKTSAWRIRPWPGPVSIALSVVFPPAMTARLPVRCALLAALLLPGFVSAEQTWDMVVRDRERTVEIDRSSVIQSDGGQKVAWARIVLSPERAAIEGYASVKAMNRYDCYNRSFFTLKRVYMDERHVVLREEGGLDESPVLAARNSVDERLWQEVCKPPSVSELKKIARDVTAIAEAANADAGVTPLVPLSRSAAVPTDTPARETERIARRARSKVAAPEAQSTPAASSPSVKTASSPGRSAAPARETVASLAPTPSRAPSVPDFAWRRPEWSYEGDTGPDKWASLRPEWAVCAQGKRQSPIDLRNGIAVDLEAPRFDYRDTGFRIADTGRTLRVHVGAGMGVVLRSQRYELEFFEFHRPSVERVGGQASDMVVHFHHRDAAGNIAIVAVLLESGDRPHPLIQNLWNNLPLERGTDYTPTVTIDPAGLLPASSSHYLFMGSLESPPCTEGVLWAVMKEPLHLSSDQLAIFARLYARNGRPIQPHNGRLILESR</sequence>
<dbReference type="Pfam" id="PF16747">
    <property type="entry name" value="Adhesin_E"/>
    <property type="match status" value="1"/>
</dbReference>
<name>A0A1N6ZAU7_9RHOO</name>
<dbReference type="AlphaFoldDB" id="A0A1N6ZAU7"/>
<evidence type="ECO:0000256" key="4">
    <source>
        <dbReference type="ARBA" id="ARBA00022833"/>
    </source>
</evidence>
<keyword evidence="10" id="KW-1185">Reference proteome</keyword>
<evidence type="ECO:0000256" key="2">
    <source>
        <dbReference type="ARBA" id="ARBA00012925"/>
    </source>
</evidence>
<dbReference type="InterPro" id="IPR023561">
    <property type="entry name" value="Carbonic_anhydrase_a-class"/>
</dbReference>
<dbReference type="Proteomes" id="UP000186819">
    <property type="component" value="Unassembled WGS sequence"/>
</dbReference>
<dbReference type="EC" id="4.2.1.1" evidence="2"/>
<dbReference type="Gene3D" id="3.10.200.10">
    <property type="entry name" value="Alpha carbonic anhydrase"/>
    <property type="match status" value="1"/>
</dbReference>
<evidence type="ECO:0000313" key="9">
    <source>
        <dbReference type="EMBL" id="SIR23917.1"/>
    </source>
</evidence>
<dbReference type="InterPro" id="IPR001148">
    <property type="entry name" value="CA_dom"/>
</dbReference>
<dbReference type="Pfam" id="PF00194">
    <property type="entry name" value="Carb_anhydrase"/>
    <property type="match status" value="1"/>
</dbReference>
<comment type="similarity">
    <text evidence="1">Belongs to the alpha-carbonic anhydrase family.</text>
</comment>
<dbReference type="SUPFAM" id="SSF51069">
    <property type="entry name" value="Carbonic anhydrase"/>
    <property type="match status" value="1"/>
</dbReference>
<protein>
    <recommendedName>
        <fullName evidence="2">carbonic anhydrase</fullName>
        <ecNumber evidence="2">4.2.1.1</ecNumber>
    </recommendedName>
</protein>
<dbReference type="PANTHER" id="PTHR18952">
    <property type="entry name" value="CARBONIC ANHYDRASE"/>
    <property type="match status" value="1"/>
</dbReference>
<feature type="compositionally biased region" description="Low complexity" evidence="7">
    <location>
        <begin position="243"/>
        <end position="254"/>
    </location>
</feature>
<evidence type="ECO:0000259" key="8">
    <source>
        <dbReference type="PROSITE" id="PS51144"/>
    </source>
</evidence>
<dbReference type="InterPro" id="IPR031939">
    <property type="entry name" value="Adhesin_E-like"/>
</dbReference>
<evidence type="ECO:0000256" key="6">
    <source>
        <dbReference type="ARBA" id="ARBA00048348"/>
    </source>
</evidence>
<proteinExistence type="inferred from homology"/>
<dbReference type="EMBL" id="FTMD01000011">
    <property type="protein sequence ID" value="SIR23917.1"/>
    <property type="molecule type" value="Genomic_DNA"/>
</dbReference>
<evidence type="ECO:0000256" key="3">
    <source>
        <dbReference type="ARBA" id="ARBA00022723"/>
    </source>
</evidence>
<accession>A0A1N6ZAU7</accession>
<dbReference type="PANTHER" id="PTHR18952:SF265">
    <property type="entry name" value="CARBONIC ANHYDRASE"/>
    <property type="match status" value="1"/>
</dbReference>
<comment type="catalytic activity">
    <reaction evidence="6">
        <text>hydrogencarbonate + H(+) = CO2 + H2O</text>
        <dbReference type="Rhea" id="RHEA:10748"/>
        <dbReference type="ChEBI" id="CHEBI:15377"/>
        <dbReference type="ChEBI" id="CHEBI:15378"/>
        <dbReference type="ChEBI" id="CHEBI:16526"/>
        <dbReference type="ChEBI" id="CHEBI:17544"/>
        <dbReference type="EC" id="4.2.1.1"/>
    </reaction>
</comment>